<gene>
    <name evidence="1" type="ORF">Tco_0706411</name>
</gene>
<organism evidence="1 2">
    <name type="scientific">Tanacetum coccineum</name>
    <dbReference type="NCBI Taxonomy" id="301880"/>
    <lineage>
        <taxon>Eukaryota</taxon>
        <taxon>Viridiplantae</taxon>
        <taxon>Streptophyta</taxon>
        <taxon>Embryophyta</taxon>
        <taxon>Tracheophyta</taxon>
        <taxon>Spermatophyta</taxon>
        <taxon>Magnoliopsida</taxon>
        <taxon>eudicotyledons</taxon>
        <taxon>Gunneridae</taxon>
        <taxon>Pentapetalae</taxon>
        <taxon>asterids</taxon>
        <taxon>campanulids</taxon>
        <taxon>Asterales</taxon>
        <taxon>Asteraceae</taxon>
        <taxon>Asteroideae</taxon>
        <taxon>Anthemideae</taxon>
        <taxon>Anthemidinae</taxon>
        <taxon>Tanacetum</taxon>
    </lineage>
</organism>
<accession>A0ABQ4Y9B0</accession>
<comment type="caution">
    <text evidence="1">The sequence shown here is derived from an EMBL/GenBank/DDBJ whole genome shotgun (WGS) entry which is preliminary data.</text>
</comment>
<keyword evidence="2" id="KW-1185">Reference proteome</keyword>
<protein>
    <submittedName>
        <fullName evidence="1">Uncharacterized protein</fullName>
    </submittedName>
</protein>
<sequence length="255" mass="28077">MILNSVLNGPLVWPTVDEENGTIGSKKYEELSVAEKLQADWDLKATNIVLQGLPLDVYAIVNHNKVSKEIWVLELSFLCKARNCHYKKRNVNCLAVHVFTQRDDPISCLNKEMAFLTVVGRQGQSYAGTGYKGNVTNSGGNNTGGEARVSKCYNCQGKGNVGSGQILDEEQLEFLANPCISYGQAAQITIPNTAAFKTEDLNAYDSNYDDVSNAKAVLMANLSNYGSEIISEVPHFEPYHTNKDNQSVHAMQSFE</sequence>
<name>A0ABQ4Y9B0_9ASTR</name>
<dbReference type="Proteomes" id="UP001151760">
    <property type="component" value="Unassembled WGS sequence"/>
</dbReference>
<evidence type="ECO:0000313" key="2">
    <source>
        <dbReference type="Proteomes" id="UP001151760"/>
    </source>
</evidence>
<evidence type="ECO:0000313" key="1">
    <source>
        <dbReference type="EMBL" id="GJS73570.1"/>
    </source>
</evidence>
<reference evidence="1" key="2">
    <citation type="submission" date="2022-01" db="EMBL/GenBank/DDBJ databases">
        <authorList>
            <person name="Yamashiro T."/>
            <person name="Shiraishi A."/>
            <person name="Satake H."/>
            <person name="Nakayama K."/>
        </authorList>
    </citation>
    <scope>NUCLEOTIDE SEQUENCE</scope>
</reference>
<proteinExistence type="predicted"/>
<reference evidence="1" key="1">
    <citation type="journal article" date="2022" name="Int. J. Mol. Sci.">
        <title>Draft Genome of Tanacetum Coccineum: Genomic Comparison of Closely Related Tanacetum-Family Plants.</title>
        <authorList>
            <person name="Yamashiro T."/>
            <person name="Shiraishi A."/>
            <person name="Nakayama K."/>
            <person name="Satake H."/>
        </authorList>
    </citation>
    <scope>NUCLEOTIDE SEQUENCE</scope>
</reference>
<dbReference type="EMBL" id="BQNB010010164">
    <property type="protein sequence ID" value="GJS73570.1"/>
    <property type="molecule type" value="Genomic_DNA"/>
</dbReference>